<dbReference type="GO" id="GO:0071038">
    <property type="term" value="P:TRAMP-dependent tRNA surveillance pathway"/>
    <property type="evidence" value="ECO:0007669"/>
    <property type="project" value="TreeGrafter"/>
</dbReference>
<feature type="compositionally biased region" description="Low complexity" evidence="8">
    <location>
        <begin position="250"/>
        <end position="264"/>
    </location>
</feature>
<evidence type="ECO:0000256" key="5">
    <source>
        <dbReference type="ARBA" id="ARBA00022833"/>
    </source>
</evidence>
<keyword evidence="11" id="KW-1185">Reference proteome</keyword>
<dbReference type="PANTHER" id="PTHR46543">
    <property type="entry name" value="ZINC FINGER CCHC DOMAIN-CONTAINING PROTEIN 7"/>
    <property type="match status" value="1"/>
</dbReference>
<feature type="domain" description="CCHC-type" evidence="9">
    <location>
        <begin position="180"/>
        <end position="195"/>
    </location>
</feature>
<feature type="compositionally biased region" description="Low complexity" evidence="8">
    <location>
        <begin position="359"/>
        <end position="372"/>
    </location>
</feature>
<feature type="region of interest" description="Disordered" evidence="8">
    <location>
        <begin position="241"/>
        <end position="391"/>
    </location>
</feature>
<reference evidence="10 11" key="1">
    <citation type="submission" date="2017-04" db="EMBL/GenBank/DDBJ databases">
        <authorList>
            <person name="Afonso C.L."/>
            <person name="Miller P.J."/>
            <person name="Scott M.A."/>
            <person name="Spackman E."/>
            <person name="Goraichik I."/>
            <person name="Dimitrov K.M."/>
            <person name="Suarez D.L."/>
            <person name="Swayne D.E."/>
        </authorList>
    </citation>
    <scope>NUCLEOTIDE SEQUENCE [LARGE SCALE GENOMIC DNA]</scope>
</reference>
<evidence type="ECO:0000259" key="9">
    <source>
        <dbReference type="PROSITE" id="PS50158"/>
    </source>
</evidence>
<feature type="compositionally biased region" description="Polar residues" evidence="8">
    <location>
        <begin position="301"/>
        <end position="313"/>
    </location>
</feature>
<keyword evidence="4 7" id="KW-0863">Zinc-finger</keyword>
<dbReference type="GO" id="GO:0008270">
    <property type="term" value="F:zinc ion binding"/>
    <property type="evidence" value="ECO:0007669"/>
    <property type="project" value="UniProtKB-KW"/>
</dbReference>
<dbReference type="GO" id="GO:0031499">
    <property type="term" value="C:TRAMP complex"/>
    <property type="evidence" value="ECO:0007669"/>
    <property type="project" value="TreeGrafter"/>
</dbReference>
<dbReference type="STRING" id="1789683.A0A1X7QY10"/>
<dbReference type="AlphaFoldDB" id="A0A1X7QY10"/>
<keyword evidence="3" id="KW-0677">Repeat</keyword>
<evidence type="ECO:0000256" key="8">
    <source>
        <dbReference type="SAM" id="MobiDB-lite"/>
    </source>
</evidence>
<feature type="domain" description="CCHC-type" evidence="9">
    <location>
        <begin position="112"/>
        <end position="128"/>
    </location>
</feature>
<dbReference type="SMART" id="SM00343">
    <property type="entry name" value="ZnF_C2HC"/>
    <property type="match status" value="5"/>
</dbReference>
<feature type="compositionally biased region" description="Polar residues" evidence="8">
    <location>
        <begin position="1"/>
        <end position="12"/>
    </location>
</feature>
<dbReference type="GO" id="GO:0071037">
    <property type="term" value="P:nuclear polyadenylation-dependent snRNA catabolic process"/>
    <property type="evidence" value="ECO:0007669"/>
    <property type="project" value="TreeGrafter"/>
</dbReference>
<feature type="domain" description="CCHC-type" evidence="9">
    <location>
        <begin position="74"/>
        <end position="89"/>
    </location>
</feature>
<dbReference type="GO" id="GO:0043633">
    <property type="term" value="P:polyadenylation-dependent RNA catabolic process"/>
    <property type="evidence" value="ECO:0007669"/>
    <property type="project" value="InterPro"/>
</dbReference>
<dbReference type="PROSITE" id="PS50158">
    <property type="entry name" value="ZF_CCHC"/>
    <property type="match status" value="3"/>
</dbReference>
<evidence type="ECO:0000256" key="3">
    <source>
        <dbReference type="ARBA" id="ARBA00022737"/>
    </source>
</evidence>
<dbReference type="GO" id="GO:0003723">
    <property type="term" value="F:RNA binding"/>
    <property type="evidence" value="ECO:0007669"/>
    <property type="project" value="TreeGrafter"/>
</dbReference>
<dbReference type="InterPro" id="IPR036875">
    <property type="entry name" value="Znf_CCHC_sf"/>
</dbReference>
<dbReference type="OrthoDB" id="7608935at2759"/>
<dbReference type="GO" id="GO:0071036">
    <property type="term" value="P:nuclear polyadenylation-dependent snoRNA catabolic process"/>
    <property type="evidence" value="ECO:0007669"/>
    <property type="project" value="TreeGrafter"/>
</dbReference>
<dbReference type="InterPro" id="IPR016713">
    <property type="entry name" value="Air1/2_Saccharomycetales"/>
</dbReference>
<evidence type="ECO:0000256" key="7">
    <source>
        <dbReference type="PROSITE-ProRule" id="PRU00047"/>
    </source>
</evidence>
<evidence type="ECO:0000256" key="2">
    <source>
        <dbReference type="ARBA" id="ARBA00022723"/>
    </source>
</evidence>
<accession>A0A1X7QY10</accession>
<proteinExistence type="predicted"/>
<keyword evidence="5" id="KW-0862">Zinc</keyword>
<dbReference type="Pfam" id="PF00098">
    <property type="entry name" value="zf-CCHC"/>
    <property type="match status" value="3"/>
</dbReference>
<evidence type="ECO:0000256" key="4">
    <source>
        <dbReference type="ARBA" id="ARBA00022771"/>
    </source>
</evidence>
<dbReference type="GO" id="GO:0071035">
    <property type="term" value="P:nuclear polyadenylation-dependent rRNA catabolic process"/>
    <property type="evidence" value="ECO:0007669"/>
    <property type="project" value="TreeGrafter"/>
</dbReference>
<keyword evidence="6" id="KW-0539">Nucleus</keyword>
<dbReference type="PANTHER" id="PTHR46543:SF1">
    <property type="entry name" value="ZINC FINGER CCHC DOMAIN-CONTAINING PROTEIN 7"/>
    <property type="match status" value="1"/>
</dbReference>
<dbReference type="Gene3D" id="4.10.60.10">
    <property type="entry name" value="Zinc finger, CCHC-type"/>
    <property type="match status" value="2"/>
</dbReference>
<sequence length="391" mass="44827">MSSLSEVETQDTLPFVVDPTPQKQTIEPPKIVAPSIDQVDEDPEVLRSLRGQGRYFGVSDSNGLSSAVKEAEPKCNNCSQRGHLKKNCPHVICTYCGSMDDHYSQHCPKAIKCSNCNEKGHYRSQCPQKWKKVYCTLCDSNKHSRDRCPSIWRVYLLRDDISQERKTPKGLSLDMEKVFCYNCGLTGHFGDDCSERRSSRVPNEDGSAFSGENLSYVLKDEYFDNVDSQYVNSRRYDHGGYNSRGGREAYFSNNNNNNNGGFDYNDYEYDDSKYDNDYQNTNKSKKRFRNDRQNHNSNNNGYIQPTRRGNTLQPMRDQYKNNSNSGGNRQQQHPLTFPRSNYGGSNAITQGLDNARYANSSSSYNNNNNSYNQNTKRYNQYKPFRSGTIKK</sequence>
<dbReference type="EMBL" id="FXLY01000002">
    <property type="protein sequence ID" value="SMN18312.1"/>
    <property type="molecule type" value="Genomic_DNA"/>
</dbReference>
<name>A0A1X7QY10_9SACH</name>
<dbReference type="InterPro" id="IPR051644">
    <property type="entry name" value="TRAMP_AT-DNA-binding"/>
</dbReference>
<evidence type="ECO:0000313" key="10">
    <source>
        <dbReference type="EMBL" id="SMN18312.1"/>
    </source>
</evidence>
<evidence type="ECO:0000256" key="1">
    <source>
        <dbReference type="ARBA" id="ARBA00004123"/>
    </source>
</evidence>
<gene>
    <name evidence="10" type="ORF">KASA_0Q07689G</name>
</gene>
<dbReference type="GO" id="GO:0071039">
    <property type="term" value="P:nuclear polyadenylation-dependent CUT catabolic process"/>
    <property type="evidence" value="ECO:0007669"/>
    <property type="project" value="TreeGrafter"/>
</dbReference>
<protein>
    <submittedName>
        <fullName evidence="10">Similar to Saccharomyces cerevisiae YDL175C AIR2 Zinc knuckle protein, involved in nuclear RNA processing and degredation as a component of the TRAMP complex</fullName>
    </submittedName>
</protein>
<feature type="compositionally biased region" description="Polar residues" evidence="8">
    <location>
        <begin position="329"/>
        <end position="352"/>
    </location>
</feature>
<evidence type="ECO:0000313" key="11">
    <source>
        <dbReference type="Proteomes" id="UP000196158"/>
    </source>
</evidence>
<keyword evidence="2" id="KW-0479">Metal-binding</keyword>
<evidence type="ECO:0000256" key="6">
    <source>
        <dbReference type="ARBA" id="ARBA00023242"/>
    </source>
</evidence>
<dbReference type="InterPro" id="IPR049024">
    <property type="entry name" value="AIR2-like_ZnK4"/>
</dbReference>
<dbReference type="GO" id="GO:0071031">
    <property type="term" value="P:nuclear mRNA surveillance of mRNA 3'-end processing"/>
    <property type="evidence" value="ECO:0007669"/>
    <property type="project" value="TreeGrafter"/>
</dbReference>
<dbReference type="SUPFAM" id="SSF57756">
    <property type="entry name" value="Retrovirus zinc finger-like domains"/>
    <property type="match status" value="3"/>
</dbReference>
<dbReference type="InterPro" id="IPR001878">
    <property type="entry name" value="Znf_CCHC"/>
</dbReference>
<organism evidence="10 11">
    <name type="scientific">Maudiozyma saulgeensis</name>
    <dbReference type="NCBI Taxonomy" id="1789683"/>
    <lineage>
        <taxon>Eukaryota</taxon>
        <taxon>Fungi</taxon>
        <taxon>Dikarya</taxon>
        <taxon>Ascomycota</taxon>
        <taxon>Saccharomycotina</taxon>
        <taxon>Saccharomycetes</taxon>
        <taxon>Saccharomycetales</taxon>
        <taxon>Saccharomycetaceae</taxon>
        <taxon>Maudiozyma</taxon>
    </lineage>
</organism>
<feature type="region of interest" description="Disordered" evidence="8">
    <location>
        <begin position="1"/>
        <end position="29"/>
    </location>
</feature>
<dbReference type="Proteomes" id="UP000196158">
    <property type="component" value="Unassembled WGS sequence"/>
</dbReference>
<comment type="subcellular location">
    <subcellularLocation>
        <location evidence="1">Nucleus</location>
    </subcellularLocation>
</comment>
<dbReference type="PIRSF" id="PIRSF018162">
    <property type="entry name" value="PolyA_pol_Air1/2"/>
    <property type="match status" value="1"/>
</dbReference>
<dbReference type="Pfam" id="PF21759">
    <property type="entry name" value="AIR2-like_ZnK4"/>
    <property type="match status" value="1"/>
</dbReference>